<sequence length="371" mass="41743">MISTFYERIVGTSPPPEPNEPKILCVGLSCLDIVQLCKHYPEEDTDQRCIDFRYQRGGNASNNCTVMSQFGQPCEFLGALSNEQFSRFLQDDMRKHKIDFSHCPMVEDGRCPTSVVVLSMSTGSRTIIHHNQNHVEITLQDFEKLNLEDYSWVHFEGRNIAEVLLMMQHIENYNRSLAQTPSEGADKFTHHHLPITISVELEKMRPELLDLLPYADVAFVSKDFAECRGYVNMSETLKSVSQDAKTGATIFSAWGDRGAMARAPDGSIVQSPAFPPYKIIDTLGAGDTFNASILYYLNKEKLAYKKGSKSDESAKNEILQNYNIESSEKSQTEFINRDVLQGAVNFGCRLAGAKIGLRGFEGLCDVYKNYL</sequence>
<dbReference type="STRING" id="543379.A0A232FEM1"/>
<dbReference type="InterPro" id="IPR011611">
    <property type="entry name" value="PfkB_dom"/>
</dbReference>
<dbReference type="AlphaFoldDB" id="A0A232FEM1"/>
<keyword evidence="3" id="KW-1185">Reference proteome</keyword>
<protein>
    <recommendedName>
        <fullName evidence="1">Carbohydrate kinase PfkB domain-containing protein</fullName>
    </recommendedName>
</protein>
<evidence type="ECO:0000313" key="2">
    <source>
        <dbReference type="EMBL" id="OXU28757.1"/>
    </source>
</evidence>
<dbReference type="GO" id="GO:0006000">
    <property type="term" value="P:fructose metabolic process"/>
    <property type="evidence" value="ECO:0007669"/>
    <property type="project" value="InterPro"/>
</dbReference>
<comment type="caution">
    <text evidence="2">The sequence shown here is derived from an EMBL/GenBank/DDBJ whole genome shotgun (WGS) entry which is preliminary data.</text>
</comment>
<dbReference type="InterPro" id="IPR029056">
    <property type="entry name" value="Ribokinase-like"/>
</dbReference>
<accession>A0A232FEM1</accession>
<evidence type="ECO:0000259" key="1">
    <source>
        <dbReference type="Pfam" id="PF00294"/>
    </source>
</evidence>
<gene>
    <name evidence="2" type="ORF">TSAR_003276</name>
</gene>
<proteinExistence type="predicted"/>
<dbReference type="InterPro" id="IPR034093">
    <property type="entry name" value="KHK"/>
</dbReference>
<dbReference type="Proteomes" id="UP000215335">
    <property type="component" value="Unassembled WGS sequence"/>
</dbReference>
<name>A0A232FEM1_9HYME</name>
<dbReference type="GO" id="GO:0004454">
    <property type="term" value="F:ketohexokinase activity"/>
    <property type="evidence" value="ECO:0007669"/>
    <property type="project" value="InterPro"/>
</dbReference>
<dbReference type="PANTHER" id="PTHR42774">
    <property type="entry name" value="PHOSPHOTRANSFERASE SYSTEM TRANSPORT PROTEIN"/>
    <property type="match status" value="1"/>
</dbReference>
<dbReference type="Gene3D" id="3.40.1190.20">
    <property type="match status" value="1"/>
</dbReference>
<feature type="domain" description="Carbohydrate kinase PfkB" evidence="1">
    <location>
        <begin position="22"/>
        <end position="299"/>
    </location>
</feature>
<dbReference type="PANTHER" id="PTHR42774:SF3">
    <property type="entry name" value="KETOHEXOKINASE"/>
    <property type="match status" value="1"/>
</dbReference>
<dbReference type="CDD" id="cd01939">
    <property type="entry name" value="Ketohexokinase"/>
    <property type="match status" value="1"/>
</dbReference>
<organism evidence="2 3">
    <name type="scientific">Trichomalopsis sarcophagae</name>
    <dbReference type="NCBI Taxonomy" id="543379"/>
    <lineage>
        <taxon>Eukaryota</taxon>
        <taxon>Metazoa</taxon>
        <taxon>Ecdysozoa</taxon>
        <taxon>Arthropoda</taxon>
        <taxon>Hexapoda</taxon>
        <taxon>Insecta</taxon>
        <taxon>Pterygota</taxon>
        <taxon>Neoptera</taxon>
        <taxon>Endopterygota</taxon>
        <taxon>Hymenoptera</taxon>
        <taxon>Apocrita</taxon>
        <taxon>Proctotrupomorpha</taxon>
        <taxon>Chalcidoidea</taxon>
        <taxon>Pteromalidae</taxon>
        <taxon>Pteromalinae</taxon>
        <taxon>Trichomalopsis</taxon>
    </lineage>
</organism>
<dbReference type="InterPro" id="IPR052562">
    <property type="entry name" value="Ketohexokinase-related"/>
</dbReference>
<dbReference type="EMBL" id="NNAY01000384">
    <property type="protein sequence ID" value="OXU28757.1"/>
    <property type="molecule type" value="Genomic_DNA"/>
</dbReference>
<reference evidence="2 3" key="1">
    <citation type="journal article" date="2017" name="Curr. Biol.">
        <title>The Evolution of Venom by Co-option of Single-Copy Genes.</title>
        <authorList>
            <person name="Martinson E.O."/>
            <person name="Mrinalini"/>
            <person name="Kelkar Y.D."/>
            <person name="Chang C.H."/>
            <person name="Werren J.H."/>
        </authorList>
    </citation>
    <scope>NUCLEOTIDE SEQUENCE [LARGE SCALE GENOMIC DNA]</scope>
    <source>
        <strain evidence="2 3">Alberta</strain>
        <tissue evidence="2">Whole body</tissue>
    </source>
</reference>
<dbReference type="OrthoDB" id="204058at2759"/>
<dbReference type="SUPFAM" id="SSF53613">
    <property type="entry name" value="Ribokinase-like"/>
    <property type="match status" value="1"/>
</dbReference>
<dbReference type="Pfam" id="PF00294">
    <property type="entry name" value="PfkB"/>
    <property type="match status" value="1"/>
</dbReference>
<evidence type="ECO:0000313" key="3">
    <source>
        <dbReference type="Proteomes" id="UP000215335"/>
    </source>
</evidence>